<dbReference type="InterPro" id="IPR013087">
    <property type="entry name" value="Znf_C2H2_type"/>
</dbReference>
<dbReference type="GO" id="GO:0008270">
    <property type="term" value="F:zinc ion binding"/>
    <property type="evidence" value="ECO:0007669"/>
    <property type="project" value="UniProtKB-KW"/>
</dbReference>
<evidence type="ECO:0000256" key="1">
    <source>
        <dbReference type="ARBA" id="ARBA00022723"/>
    </source>
</evidence>
<dbReference type="PANTHER" id="PTHR23235:SF120">
    <property type="entry name" value="KRUPPEL-LIKE FACTOR 15"/>
    <property type="match status" value="1"/>
</dbReference>
<proteinExistence type="predicted"/>
<dbReference type="SUPFAM" id="SSF57667">
    <property type="entry name" value="beta-beta-alpha zinc fingers"/>
    <property type="match status" value="1"/>
</dbReference>
<feature type="domain" description="C2H2-type" evidence="5">
    <location>
        <begin position="42"/>
        <end position="65"/>
    </location>
</feature>
<keyword evidence="1" id="KW-0479">Metal-binding</keyword>
<evidence type="ECO:0000259" key="5">
    <source>
        <dbReference type="SMART" id="SM00355"/>
    </source>
</evidence>
<dbReference type="FunFam" id="3.30.160.60:FF:000630">
    <property type="entry name" value="Zinc finger protein 180"/>
    <property type="match status" value="1"/>
</dbReference>
<dbReference type="AlphaFoldDB" id="A0A5B7DDF5"/>
<evidence type="ECO:0000313" key="7">
    <source>
        <dbReference type="Proteomes" id="UP000324222"/>
    </source>
</evidence>
<sequence length="102" mass="11166">MGGGAVSVAVALRVCSVCGKMGFRRTYDLQRHMLSHTAARPFQCPHCPYRAALKYNLDAHMRLKHLAESLASLGGRGAQQEQQRDQQSCDTSDGGRNFTGVE</sequence>
<evidence type="ECO:0000256" key="2">
    <source>
        <dbReference type="ARBA" id="ARBA00022771"/>
    </source>
</evidence>
<reference evidence="6 7" key="1">
    <citation type="submission" date="2019-05" db="EMBL/GenBank/DDBJ databases">
        <title>Another draft genome of Portunus trituberculatus and its Hox gene families provides insights of decapod evolution.</title>
        <authorList>
            <person name="Jeong J.-H."/>
            <person name="Song I."/>
            <person name="Kim S."/>
            <person name="Choi T."/>
            <person name="Kim D."/>
            <person name="Ryu S."/>
            <person name="Kim W."/>
        </authorList>
    </citation>
    <scope>NUCLEOTIDE SEQUENCE [LARGE SCALE GENOMIC DNA]</scope>
    <source>
        <tissue evidence="6">Muscle</tissue>
    </source>
</reference>
<protein>
    <submittedName>
        <fullName evidence="6">Zinc finger Y-chromosomal protein</fullName>
    </submittedName>
</protein>
<dbReference type="GO" id="GO:0000978">
    <property type="term" value="F:RNA polymerase II cis-regulatory region sequence-specific DNA binding"/>
    <property type="evidence" value="ECO:0007669"/>
    <property type="project" value="TreeGrafter"/>
</dbReference>
<dbReference type="OrthoDB" id="6359816at2759"/>
<feature type="region of interest" description="Disordered" evidence="4">
    <location>
        <begin position="73"/>
        <end position="102"/>
    </location>
</feature>
<feature type="domain" description="C2H2-type" evidence="5">
    <location>
        <begin position="13"/>
        <end position="36"/>
    </location>
</feature>
<evidence type="ECO:0000313" key="6">
    <source>
        <dbReference type="EMBL" id="MPC19294.1"/>
    </source>
</evidence>
<dbReference type="GO" id="GO:0000981">
    <property type="term" value="F:DNA-binding transcription factor activity, RNA polymerase II-specific"/>
    <property type="evidence" value="ECO:0007669"/>
    <property type="project" value="TreeGrafter"/>
</dbReference>
<organism evidence="6 7">
    <name type="scientific">Portunus trituberculatus</name>
    <name type="common">Swimming crab</name>
    <name type="synonym">Neptunus trituberculatus</name>
    <dbReference type="NCBI Taxonomy" id="210409"/>
    <lineage>
        <taxon>Eukaryota</taxon>
        <taxon>Metazoa</taxon>
        <taxon>Ecdysozoa</taxon>
        <taxon>Arthropoda</taxon>
        <taxon>Crustacea</taxon>
        <taxon>Multicrustacea</taxon>
        <taxon>Malacostraca</taxon>
        <taxon>Eumalacostraca</taxon>
        <taxon>Eucarida</taxon>
        <taxon>Decapoda</taxon>
        <taxon>Pleocyemata</taxon>
        <taxon>Brachyura</taxon>
        <taxon>Eubrachyura</taxon>
        <taxon>Portunoidea</taxon>
        <taxon>Portunidae</taxon>
        <taxon>Portuninae</taxon>
        <taxon>Portunus</taxon>
    </lineage>
</organism>
<accession>A0A5B7DDF5</accession>
<evidence type="ECO:0000256" key="3">
    <source>
        <dbReference type="ARBA" id="ARBA00022833"/>
    </source>
</evidence>
<dbReference type="EMBL" id="VSRR010000758">
    <property type="protein sequence ID" value="MPC19294.1"/>
    <property type="molecule type" value="Genomic_DNA"/>
</dbReference>
<dbReference type="Proteomes" id="UP000324222">
    <property type="component" value="Unassembled WGS sequence"/>
</dbReference>
<dbReference type="PANTHER" id="PTHR23235">
    <property type="entry name" value="KRUEPPEL-LIKE TRANSCRIPTION FACTOR"/>
    <property type="match status" value="1"/>
</dbReference>
<dbReference type="InterPro" id="IPR036236">
    <property type="entry name" value="Znf_C2H2_sf"/>
</dbReference>
<name>A0A5B7DDF5_PORTR</name>
<dbReference type="Gene3D" id="3.30.160.60">
    <property type="entry name" value="Classic Zinc Finger"/>
    <property type="match status" value="2"/>
</dbReference>
<keyword evidence="3" id="KW-0862">Zinc</keyword>
<dbReference type="SMART" id="SM00355">
    <property type="entry name" value="ZnF_C2H2"/>
    <property type="match status" value="2"/>
</dbReference>
<keyword evidence="2" id="KW-0863">Zinc-finger</keyword>
<gene>
    <name evidence="6" type="primary">ZFY_4</name>
    <name evidence="6" type="ORF">E2C01_012206</name>
</gene>
<evidence type="ECO:0000256" key="4">
    <source>
        <dbReference type="SAM" id="MobiDB-lite"/>
    </source>
</evidence>
<dbReference type="Pfam" id="PF00096">
    <property type="entry name" value="zf-C2H2"/>
    <property type="match status" value="1"/>
</dbReference>
<comment type="caution">
    <text evidence="6">The sequence shown here is derived from an EMBL/GenBank/DDBJ whole genome shotgun (WGS) entry which is preliminary data.</text>
</comment>
<keyword evidence="7" id="KW-1185">Reference proteome</keyword>